<dbReference type="OrthoDB" id="7233724at2"/>
<dbReference type="PIRSF" id="PIRSF500125">
    <property type="entry name" value="4_HPA_large"/>
    <property type="match status" value="1"/>
</dbReference>
<dbReference type="EMBL" id="FWYD01000016">
    <property type="protein sequence ID" value="SMC99160.1"/>
    <property type="molecule type" value="Genomic_DNA"/>
</dbReference>
<reference evidence="8 9" key="1">
    <citation type="submission" date="2017-04" db="EMBL/GenBank/DDBJ databases">
        <authorList>
            <person name="Afonso C.L."/>
            <person name="Miller P.J."/>
            <person name="Scott M.A."/>
            <person name="Spackman E."/>
            <person name="Goraichik I."/>
            <person name="Dimitrov K.M."/>
            <person name="Suarez D.L."/>
            <person name="Swayne D.E."/>
        </authorList>
    </citation>
    <scope>NUCLEOTIDE SEQUENCE [LARGE SCALE GENOMIC DNA]</scope>
    <source>
        <strain evidence="8 9">CGMCC 1.12644</strain>
    </source>
</reference>
<evidence type="ECO:0000256" key="2">
    <source>
        <dbReference type="ARBA" id="ARBA00022827"/>
    </source>
</evidence>
<dbReference type="STRING" id="1387277.SAMN06295998_11649"/>
<gene>
    <name evidence="8" type="ORF">SAMN06295998_11649</name>
</gene>
<dbReference type="InterPro" id="IPR009100">
    <property type="entry name" value="AcylCoA_DH/oxidase_NM_dom_sf"/>
</dbReference>
<dbReference type="SUPFAM" id="SSF47203">
    <property type="entry name" value="Acyl-CoA dehydrogenase C-terminal domain-like"/>
    <property type="match status" value="1"/>
</dbReference>
<evidence type="ECO:0000256" key="3">
    <source>
        <dbReference type="ARBA" id="ARBA00023002"/>
    </source>
</evidence>
<dbReference type="InterPro" id="IPR036250">
    <property type="entry name" value="AcylCo_DH-like_C"/>
</dbReference>
<dbReference type="InterPro" id="IPR004925">
    <property type="entry name" value="HpaB/PvcC/4-BUDH"/>
</dbReference>
<dbReference type="AlphaFoldDB" id="A0A1W2DNW2"/>
<keyword evidence="2 5" id="KW-0274">FAD</keyword>
<dbReference type="SUPFAM" id="SSF56645">
    <property type="entry name" value="Acyl-CoA dehydrogenase NM domain-like"/>
    <property type="match status" value="1"/>
</dbReference>
<evidence type="ECO:0000313" key="8">
    <source>
        <dbReference type="EMBL" id="SMC99160.1"/>
    </source>
</evidence>
<dbReference type="PIRSF" id="PIRSF000331">
    <property type="entry name" value="HpaA_HpaB"/>
    <property type="match status" value="1"/>
</dbReference>
<dbReference type="PANTHER" id="PTHR36117:SF3">
    <property type="entry name" value="4-HYDROXYPHENYLACETATE 3-MONOOXYGENASE-RELATED"/>
    <property type="match status" value="1"/>
</dbReference>
<sequence>MPKDATPGSKTEAFTGQEFLESIQDSREIYIYGERVKDVTKHPAFRNSARMVARWYDKFHERKDVIGVEADNGSGNITHPFFLGSKTSEDLIKSRDAVADLQKVSYGWMGRSPDYKAAFLGTLGANSGFYGEYAGNALNWYKKTQNRLDYWNHAIVNPPIDRDRAIEEVRDVFMHVEKETDAGLIVSGAKVVATGSALTHYNFIAHYGIPVKDKEFALIFTAPMDAEGVKLIARSSYEFNAAATGSPFDYPLSSRMDENDSILIFDKVLVPWENIFVYGDTDKINQFFPASGFVPRFTLHGLTRLSVKLDFIAGLFSMAVEATGSKDFRGVQTAVGEVLAWRNLFHGLSDAMVKSPVPWDGTDGYNLPNTNVGLAYRVFAPMAYGRIKELIERHVASGLIYLPSSAADFESEAIRPYLDRFVRGSNGYAAIDRVKLLKLLWDAIGTEFGGRHELYERNYAGNYENTRIETLLNATANGDLANLQGFVSQCMGEYDLSGWTGKDLINPDDINLVGRGMLQSFG</sequence>
<dbReference type="FunFam" id="2.40.110.10:FF:000026">
    <property type="entry name" value="4-hydroxyphenylacetate 3-monooxygenase oxygenase component"/>
    <property type="match status" value="1"/>
</dbReference>
<dbReference type="Proteomes" id="UP000192330">
    <property type="component" value="Unassembled WGS sequence"/>
</dbReference>
<keyword evidence="1" id="KW-0285">Flavoprotein</keyword>
<evidence type="ECO:0000259" key="6">
    <source>
        <dbReference type="Pfam" id="PF03241"/>
    </source>
</evidence>
<evidence type="ECO:0000256" key="5">
    <source>
        <dbReference type="PIRSR" id="PIRSR000331-2"/>
    </source>
</evidence>
<dbReference type="Gene3D" id="1.20.140.10">
    <property type="entry name" value="Butyryl-CoA Dehydrogenase, subunit A, domain 3"/>
    <property type="match status" value="1"/>
</dbReference>
<dbReference type="RefSeq" id="WP_084353890.1">
    <property type="nucleotide sequence ID" value="NZ_FWYD01000016.1"/>
</dbReference>
<keyword evidence="8" id="KW-0503">Monooxygenase</keyword>
<feature type="domain" description="HpaB/PvcC/4-BUDH N-terminal" evidence="7">
    <location>
        <begin position="15"/>
        <end position="277"/>
    </location>
</feature>
<name>A0A1W2DNW2_9RHOB</name>
<dbReference type="GO" id="GO:0004497">
    <property type="term" value="F:monooxygenase activity"/>
    <property type="evidence" value="ECO:0007669"/>
    <property type="project" value="UniProtKB-KW"/>
</dbReference>
<comment type="similarity">
    <text evidence="4">Belongs to the FADH(2)-utilizing monooxygenase family.</text>
</comment>
<dbReference type="Gene3D" id="1.10.3140.10">
    <property type="entry name" value="4-hydroxybutyryl-coa dehydratase, domain 1"/>
    <property type="match status" value="1"/>
</dbReference>
<keyword evidence="3" id="KW-0560">Oxidoreductase</keyword>
<dbReference type="Gene3D" id="2.40.110.10">
    <property type="entry name" value="Butyryl-CoA Dehydrogenase, subunit A, domain 2"/>
    <property type="match status" value="1"/>
</dbReference>
<dbReference type="Pfam" id="PF11794">
    <property type="entry name" value="HpaB_N"/>
    <property type="match status" value="1"/>
</dbReference>
<dbReference type="InterPro" id="IPR024677">
    <property type="entry name" value="HpaB/PvcC"/>
</dbReference>
<dbReference type="InterPro" id="IPR024719">
    <property type="entry name" value="HpaB/PvcC/4-BUDH_C"/>
</dbReference>
<dbReference type="InterPro" id="IPR024674">
    <property type="entry name" value="HpaB/PvcC/4-BUDH_N"/>
</dbReference>
<dbReference type="GO" id="GO:0016627">
    <property type="term" value="F:oxidoreductase activity, acting on the CH-CH group of donors"/>
    <property type="evidence" value="ECO:0007669"/>
    <property type="project" value="InterPro"/>
</dbReference>
<evidence type="ECO:0000313" key="9">
    <source>
        <dbReference type="Proteomes" id="UP000192330"/>
    </source>
</evidence>
<evidence type="ECO:0000256" key="4">
    <source>
        <dbReference type="ARBA" id="ARBA00061227"/>
    </source>
</evidence>
<evidence type="ECO:0000259" key="7">
    <source>
        <dbReference type="Pfam" id="PF11794"/>
    </source>
</evidence>
<keyword evidence="9" id="KW-1185">Reference proteome</keyword>
<feature type="binding site" evidence="5">
    <location>
        <position position="194"/>
    </location>
    <ligand>
        <name>FAD</name>
        <dbReference type="ChEBI" id="CHEBI:57692"/>
    </ligand>
</feature>
<evidence type="ECO:0000256" key="1">
    <source>
        <dbReference type="ARBA" id="ARBA00022630"/>
    </source>
</evidence>
<feature type="binding site" evidence="5">
    <location>
        <begin position="153"/>
        <end position="155"/>
    </location>
    <ligand>
        <name>FAD</name>
        <dbReference type="ChEBI" id="CHEBI:57692"/>
    </ligand>
</feature>
<dbReference type="InterPro" id="IPR046373">
    <property type="entry name" value="Acyl-CoA_Oxase/DH_mid-dom_sf"/>
</dbReference>
<feature type="domain" description="HpaB/PvcC/4-BUDH C-terminal" evidence="6">
    <location>
        <begin position="285"/>
        <end position="486"/>
    </location>
</feature>
<proteinExistence type="inferred from homology"/>
<dbReference type="PANTHER" id="PTHR36117">
    <property type="entry name" value="4-HYDROXYPHENYLACETATE 3-MONOOXYGENASE-RELATED"/>
    <property type="match status" value="1"/>
</dbReference>
<organism evidence="8 9">
    <name type="scientific">Primorskyibacter flagellatus</name>
    <dbReference type="NCBI Taxonomy" id="1387277"/>
    <lineage>
        <taxon>Bacteria</taxon>
        <taxon>Pseudomonadati</taxon>
        <taxon>Pseudomonadota</taxon>
        <taxon>Alphaproteobacteria</taxon>
        <taxon>Rhodobacterales</taxon>
        <taxon>Roseobacteraceae</taxon>
        <taxon>Primorskyibacter</taxon>
    </lineage>
</organism>
<dbReference type="Pfam" id="PF03241">
    <property type="entry name" value="HpaB"/>
    <property type="match status" value="1"/>
</dbReference>
<protein>
    <submittedName>
        <fullName evidence="8">4-hydroxyphenylacetate 3-monooxygenase oxygenase component</fullName>
    </submittedName>
</protein>
<accession>A0A1W2DNW2</accession>